<dbReference type="Proteomes" id="UP000237749">
    <property type="component" value="Unassembled WGS sequence"/>
</dbReference>
<dbReference type="Pfam" id="PF04397">
    <property type="entry name" value="LytTR"/>
    <property type="match status" value="1"/>
</dbReference>
<dbReference type="SMART" id="SM00850">
    <property type="entry name" value="LytTR"/>
    <property type="match status" value="1"/>
</dbReference>
<dbReference type="InterPro" id="IPR046947">
    <property type="entry name" value="LytR-like"/>
</dbReference>
<dbReference type="Gene3D" id="3.40.50.2300">
    <property type="match status" value="1"/>
</dbReference>
<comment type="caution">
    <text evidence="2">The sequence shown here is derived from an EMBL/GenBank/DDBJ whole genome shotgun (WGS) entry which is preliminary data.</text>
</comment>
<dbReference type="InterPro" id="IPR011006">
    <property type="entry name" value="CheY-like_superfamily"/>
</dbReference>
<gene>
    <name evidence="2" type="ORF">BXY41_104125</name>
</gene>
<dbReference type="InterPro" id="IPR007492">
    <property type="entry name" value="LytTR_DNA-bd_dom"/>
</dbReference>
<accession>A0A2S6HU86</accession>
<organism evidence="2 3">
    <name type="scientific">Lacrimispora xylanisolvens</name>
    <dbReference type="NCBI Taxonomy" id="384636"/>
    <lineage>
        <taxon>Bacteria</taxon>
        <taxon>Bacillati</taxon>
        <taxon>Bacillota</taxon>
        <taxon>Clostridia</taxon>
        <taxon>Lachnospirales</taxon>
        <taxon>Lachnospiraceae</taxon>
        <taxon>Lacrimispora</taxon>
    </lineage>
</organism>
<dbReference type="PANTHER" id="PTHR37299:SF1">
    <property type="entry name" value="STAGE 0 SPORULATION PROTEIN A HOMOLOG"/>
    <property type="match status" value="1"/>
</dbReference>
<name>A0A2S6HU86_9FIRM</name>
<protein>
    <submittedName>
        <fullName evidence="2">LytTR family two component transcriptional regulator</fullName>
    </submittedName>
</protein>
<dbReference type="PANTHER" id="PTHR37299">
    <property type="entry name" value="TRANSCRIPTIONAL REGULATOR-RELATED"/>
    <property type="match status" value="1"/>
</dbReference>
<dbReference type="RefSeq" id="WP_170072290.1">
    <property type="nucleotide sequence ID" value="NZ_PTJA01000004.1"/>
</dbReference>
<dbReference type="AlphaFoldDB" id="A0A2S6HU86"/>
<proteinExistence type="predicted"/>
<dbReference type="Gene3D" id="2.40.50.1020">
    <property type="entry name" value="LytTr DNA-binding domain"/>
    <property type="match status" value="1"/>
</dbReference>
<dbReference type="PROSITE" id="PS50930">
    <property type="entry name" value="HTH_LYTTR"/>
    <property type="match status" value="1"/>
</dbReference>
<reference evidence="2 3" key="1">
    <citation type="submission" date="2018-02" db="EMBL/GenBank/DDBJ databases">
        <title>Genomic Encyclopedia of Archaeal and Bacterial Type Strains, Phase II (KMG-II): from individual species to whole genera.</title>
        <authorList>
            <person name="Goeker M."/>
        </authorList>
    </citation>
    <scope>NUCLEOTIDE SEQUENCE [LARGE SCALE GENOMIC DNA]</scope>
    <source>
        <strain evidence="2 3">DSM 3808</strain>
    </source>
</reference>
<dbReference type="SUPFAM" id="SSF52172">
    <property type="entry name" value="CheY-like"/>
    <property type="match status" value="1"/>
</dbReference>
<evidence type="ECO:0000313" key="3">
    <source>
        <dbReference type="Proteomes" id="UP000237749"/>
    </source>
</evidence>
<sequence length="239" mass="28639">MKLVILDSITTDRNHLIVFLERYFQKRLIDFSLHEYSLHKNMFEHENFQSEKLPCCFINLSETDQNGLEIGLKIRQMNQDSIIFFTSNSPQYAAEAYRMQADGYFLKPIRNKELEASLDKSLKNINFIYKKIQIRSEYMTMNIPLKDIIYIEVFNKTCIIYTKQKTITCSISLSELEERLKKEGFLRCHKSYLVNMNFIEEYNNFGFFLTNKQFIPISKRERLKHRETHLNWLLKSIPD</sequence>
<dbReference type="GO" id="GO:0000156">
    <property type="term" value="F:phosphorelay response regulator activity"/>
    <property type="evidence" value="ECO:0007669"/>
    <property type="project" value="InterPro"/>
</dbReference>
<dbReference type="GO" id="GO:0003677">
    <property type="term" value="F:DNA binding"/>
    <property type="evidence" value="ECO:0007669"/>
    <property type="project" value="InterPro"/>
</dbReference>
<keyword evidence="3" id="KW-1185">Reference proteome</keyword>
<dbReference type="EMBL" id="PTJA01000004">
    <property type="protein sequence ID" value="PPK81324.1"/>
    <property type="molecule type" value="Genomic_DNA"/>
</dbReference>
<feature type="domain" description="HTH LytTR-type" evidence="1">
    <location>
        <begin position="143"/>
        <end position="231"/>
    </location>
</feature>
<evidence type="ECO:0000313" key="2">
    <source>
        <dbReference type="EMBL" id="PPK81324.1"/>
    </source>
</evidence>
<evidence type="ECO:0000259" key="1">
    <source>
        <dbReference type="PROSITE" id="PS50930"/>
    </source>
</evidence>